<dbReference type="NCBIfam" id="TIGR04294">
    <property type="entry name" value="pre_pil_HX9DG"/>
    <property type="match status" value="1"/>
</dbReference>
<dbReference type="eggNOG" id="COG2165">
    <property type="taxonomic scope" value="Bacteria"/>
</dbReference>
<dbReference type="PANTHER" id="PTHR30093">
    <property type="entry name" value="GENERAL SECRETION PATHWAY PROTEIN G"/>
    <property type="match status" value="1"/>
</dbReference>
<dbReference type="STRING" id="314230.DSM3645_24185"/>
<dbReference type="InterPro" id="IPR045584">
    <property type="entry name" value="Pilin-like"/>
</dbReference>
<dbReference type="RefSeq" id="WP_002652734.1">
    <property type="nucleotide sequence ID" value="NZ_CH672376.1"/>
</dbReference>
<protein>
    <recommendedName>
        <fullName evidence="2">DUF1559 domain-containing protein</fullName>
    </recommendedName>
</protein>
<evidence type="ECO:0000313" key="3">
    <source>
        <dbReference type="EMBL" id="EAQ79664.1"/>
    </source>
</evidence>
<name>A3ZUS8_9BACT</name>
<evidence type="ECO:0000256" key="1">
    <source>
        <dbReference type="SAM" id="Phobius"/>
    </source>
</evidence>
<dbReference type="HOGENOM" id="CLU_041661_0_0_0"/>
<organism evidence="3 4">
    <name type="scientific">Blastopirellula marina DSM 3645</name>
    <dbReference type="NCBI Taxonomy" id="314230"/>
    <lineage>
        <taxon>Bacteria</taxon>
        <taxon>Pseudomonadati</taxon>
        <taxon>Planctomycetota</taxon>
        <taxon>Planctomycetia</taxon>
        <taxon>Pirellulales</taxon>
        <taxon>Pirellulaceae</taxon>
        <taxon>Blastopirellula</taxon>
    </lineage>
</organism>
<evidence type="ECO:0000259" key="2">
    <source>
        <dbReference type="Pfam" id="PF07596"/>
    </source>
</evidence>
<keyword evidence="1" id="KW-0472">Membrane</keyword>
<dbReference type="Pfam" id="PF07963">
    <property type="entry name" value="N_methyl"/>
    <property type="match status" value="1"/>
</dbReference>
<sequence>MKTKSLNRGFTLVELLVVIAIIGVLVALLLPAVQVAREAARRMQCSNNLKQLGLALHNYHDTFGAFPTLKGGPEYGTSTGTGLILRLGPFPRMSAFLEQQAIFDITMGPVTTASYSHPVGDYELSMLICPSDINDGALAGTSGKLNYGLCVGDNRINQDHTGTYRVSRGVFTNLSWTRIADIADGTSNTIASAEYVRPANHGDFGDITNLNGSFTLSECTASYDNTTKQYAGSSFLAARGWRWHDAFVAFTAVQTILPPNSPSCSTTSGWSASTGSQFGVYSASSRHPGGCNVLMSDGSSRFVAETIDSGSIAATIPTTSQSGSTPFGVWGALGTKAGGEAVSLP</sequence>
<accession>A3ZUS8</accession>
<dbReference type="Pfam" id="PF07596">
    <property type="entry name" value="SBP_bac_10"/>
    <property type="match status" value="1"/>
</dbReference>
<feature type="transmembrane region" description="Helical" evidence="1">
    <location>
        <begin position="12"/>
        <end position="33"/>
    </location>
</feature>
<dbReference type="SUPFAM" id="SSF54523">
    <property type="entry name" value="Pili subunits"/>
    <property type="match status" value="1"/>
</dbReference>
<dbReference type="EMBL" id="AANZ01000013">
    <property type="protein sequence ID" value="EAQ79664.1"/>
    <property type="molecule type" value="Genomic_DNA"/>
</dbReference>
<keyword evidence="1" id="KW-1133">Transmembrane helix</keyword>
<dbReference type="Gene3D" id="3.30.700.10">
    <property type="entry name" value="Glycoprotein, Type 4 Pilin"/>
    <property type="match status" value="1"/>
</dbReference>
<dbReference type="InterPro" id="IPR011453">
    <property type="entry name" value="DUF1559"/>
</dbReference>
<reference evidence="3 4" key="1">
    <citation type="submission" date="2006-02" db="EMBL/GenBank/DDBJ databases">
        <authorList>
            <person name="Amann R."/>
            <person name="Ferriera S."/>
            <person name="Johnson J."/>
            <person name="Kravitz S."/>
            <person name="Halpern A."/>
            <person name="Remington K."/>
            <person name="Beeson K."/>
            <person name="Tran B."/>
            <person name="Rogers Y.-H."/>
            <person name="Friedman R."/>
            <person name="Venter J.C."/>
        </authorList>
    </citation>
    <scope>NUCLEOTIDE SEQUENCE [LARGE SCALE GENOMIC DNA]</scope>
    <source>
        <strain evidence="3 4">DSM 3645</strain>
    </source>
</reference>
<dbReference type="NCBIfam" id="TIGR02532">
    <property type="entry name" value="IV_pilin_GFxxxE"/>
    <property type="match status" value="1"/>
</dbReference>
<proteinExistence type="predicted"/>
<dbReference type="PROSITE" id="PS00409">
    <property type="entry name" value="PROKAR_NTER_METHYL"/>
    <property type="match status" value="1"/>
</dbReference>
<dbReference type="PANTHER" id="PTHR30093:SF2">
    <property type="entry name" value="TYPE II SECRETION SYSTEM PROTEIN H"/>
    <property type="match status" value="1"/>
</dbReference>
<evidence type="ECO:0000313" key="4">
    <source>
        <dbReference type="Proteomes" id="UP000004358"/>
    </source>
</evidence>
<dbReference type="InterPro" id="IPR012902">
    <property type="entry name" value="N_methyl_site"/>
</dbReference>
<feature type="domain" description="DUF1559" evidence="2">
    <location>
        <begin position="34"/>
        <end position="309"/>
    </location>
</feature>
<keyword evidence="1" id="KW-0812">Transmembrane</keyword>
<dbReference type="InterPro" id="IPR027558">
    <property type="entry name" value="Pre_pil_HX9DG_C"/>
</dbReference>
<gene>
    <name evidence="3" type="ORF">DSM3645_24185</name>
</gene>
<dbReference type="OrthoDB" id="255848at2"/>
<dbReference type="AlphaFoldDB" id="A3ZUS8"/>
<comment type="caution">
    <text evidence="3">The sequence shown here is derived from an EMBL/GenBank/DDBJ whole genome shotgun (WGS) entry which is preliminary data.</text>
</comment>
<dbReference type="Proteomes" id="UP000004358">
    <property type="component" value="Unassembled WGS sequence"/>
</dbReference>